<dbReference type="PANTHER" id="PTHR47617:SF1">
    <property type="entry name" value="G-PROTEIN-SIGNALING MODULATOR 3"/>
    <property type="match status" value="1"/>
</dbReference>
<feature type="compositionally biased region" description="Low complexity" evidence="1">
    <location>
        <begin position="62"/>
        <end position="77"/>
    </location>
</feature>
<evidence type="ECO:0000313" key="2">
    <source>
        <dbReference type="EMBL" id="KAH1183218.1"/>
    </source>
</evidence>
<evidence type="ECO:0000313" key="3">
    <source>
        <dbReference type="Proteomes" id="UP000827986"/>
    </source>
</evidence>
<dbReference type="Proteomes" id="UP000827986">
    <property type="component" value="Unassembled WGS sequence"/>
</dbReference>
<dbReference type="AlphaFoldDB" id="A0A9D3XPX7"/>
<accession>A0A9D3XPX7</accession>
<comment type="caution">
    <text evidence="2">The sequence shown here is derived from an EMBL/GenBank/DDBJ whole genome shotgun (WGS) entry which is preliminary data.</text>
</comment>
<dbReference type="GO" id="GO:0050727">
    <property type="term" value="P:regulation of inflammatory response"/>
    <property type="evidence" value="ECO:0007669"/>
    <property type="project" value="InterPro"/>
</dbReference>
<feature type="region of interest" description="Disordered" evidence="1">
    <location>
        <begin position="174"/>
        <end position="197"/>
    </location>
</feature>
<feature type="region of interest" description="Disordered" evidence="1">
    <location>
        <begin position="1"/>
        <end position="89"/>
    </location>
</feature>
<protein>
    <recommendedName>
        <fullName evidence="4">G-protein signaling modulator 3</fullName>
    </recommendedName>
</protein>
<dbReference type="PROSITE" id="PS50877">
    <property type="entry name" value="GOLOCO"/>
    <property type="match status" value="4"/>
</dbReference>
<dbReference type="SMART" id="SM00390">
    <property type="entry name" value="GoLoco"/>
    <property type="match status" value="4"/>
</dbReference>
<dbReference type="InterPro" id="IPR042888">
    <property type="entry name" value="GPSM3"/>
</dbReference>
<organism evidence="2 3">
    <name type="scientific">Mauremys mutica</name>
    <name type="common">yellowpond turtle</name>
    <dbReference type="NCBI Taxonomy" id="74926"/>
    <lineage>
        <taxon>Eukaryota</taxon>
        <taxon>Metazoa</taxon>
        <taxon>Chordata</taxon>
        <taxon>Craniata</taxon>
        <taxon>Vertebrata</taxon>
        <taxon>Euteleostomi</taxon>
        <taxon>Archelosauria</taxon>
        <taxon>Testudinata</taxon>
        <taxon>Testudines</taxon>
        <taxon>Cryptodira</taxon>
        <taxon>Durocryptodira</taxon>
        <taxon>Testudinoidea</taxon>
        <taxon>Geoemydidae</taxon>
        <taxon>Geoemydinae</taxon>
        <taxon>Mauremys</taxon>
    </lineage>
</organism>
<name>A0A9D3XPX7_9SAUR</name>
<dbReference type="EMBL" id="JAHDVG010000466">
    <property type="protein sequence ID" value="KAH1183218.1"/>
    <property type="molecule type" value="Genomic_DNA"/>
</dbReference>
<gene>
    <name evidence="2" type="ORF">KIL84_004710</name>
</gene>
<evidence type="ECO:0000256" key="1">
    <source>
        <dbReference type="SAM" id="MobiDB-lite"/>
    </source>
</evidence>
<dbReference type="Gene3D" id="1.25.40.10">
    <property type="entry name" value="Tetratricopeptide repeat domain"/>
    <property type="match status" value="1"/>
</dbReference>
<reference evidence="2" key="1">
    <citation type="submission" date="2021-09" db="EMBL/GenBank/DDBJ databases">
        <title>The genome of Mauremys mutica provides insights into the evolution of semi-aquatic lifestyle.</title>
        <authorList>
            <person name="Gong S."/>
            <person name="Gao Y."/>
        </authorList>
    </citation>
    <scope>NUCLEOTIDE SEQUENCE</scope>
    <source>
        <strain evidence="2">MM-2020</strain>
        <tissue evidence="2">Muscle</tissue>
    </source>
</reference>
<dbReference type="InterPro" id="IPR011990">
    <property type="entry name" value="TPR-like_helical_dom_sf"/>
</dbReference>
<evidence type="ECO:0008006" key="4">
    <source>
        <dbReference type="Google" id="ProtNLM"/>
    </source>
</evidence>
<proteinExistence type="predicted"/>
<dbReference type="InterPro" id="IPR003109">
    <property type="entry name" value="GoLoco_motif"/>
</dbReference>
<dbReference type="Pfam" id="PF02188">
    <property type="entry name" value="GoLoco"/>
    <property type="match status" value="3"/>
</dbReference>
<dbReference type="GO" id="GO:0030695">
    <property type="term" value="F:GTPase regulator activity"/>
    <property type="evidence" value="ECO:0007669"/>
    <property type="project" value="InterPro"/>
</dbReference>
<keyword evidence="3" id="KW-1185">Reference proteome</keyword>
<feature type="region of interest" description="Disordered" evidence="1">
    <location>
        <begin position="108"/>
        <end position="127"/>
    </location>
</feature>
<sequence length="254" mass="27068">MGPAPAEAMASLESEGAAGDEAQLGPPSPASLGGSAPKTDPLVPADEAVAERDPGGVPVGRDWSSSDPPVPDGSDAPTPTEADPLDPFDRERLFDLLFRSQSRRLNEQRCPLPGLRGAPRHDPARPWRSLPGTPTEGLLGAAGKFCSLTSLQAEQFFELVATAQARRLDDQRADFAGDPGAEEGAKGPPEPPDQGEELYSTILTHQSQRLEEQRSDPPIPLGAQELFDLLLRVQGGRMEEQRSELPPALLPHPC</sequence>
<dbReference type="PANTHER" id="PTHR47617">
    <property type="entry name" value="G-PROTEIN SIGNALING MODULATOR 3"/>
    <property type="match status" value="1"/>
</dbReference>